<proteinExistence type="predicted"/>
<feature type="compositionally biased region" description="Basic and acidic residues" evidence="1">
    <location>
        <begin position="115"/>
        <end position="128"/>
    </location>
</feature>
<gene>
    <name evidence="2" type="ORF">Tco025E_09257</name>
</gene>
<dbReference type="EMBL" id="MKKU01001050">
    <property type="protein sequence ID" value="RNE98265.1"/>
    <property type="molecule type" value="Genomic_DNA"/>
</dbReference>
<feature type="region of interest" description="Disordered" evidence="1">
    <location>
        <begin position="399"/>
        <end position="419"/>
    </location>
</feature>
<dbReference type="PANTHER" id="PTHR37028">
    <property type="entry name" value="UNNAMED PRODUCT-RELATED"/>
    <property type="match status" value="1"/>
</dbReference>
<dbReference type="PANTHER" id="PTHR37028:SF4">
    <property type="entry name" value="ALMS MOTIF DOMAIN-CONTAINING PROTEIN"/>
    <property type="match status" value="1"/>
</dbReference>
<feature type="compositionally biased region" description="Low complexity" evidence="1">
    <location>
        <begin position="131"/>
        <end position="142"/>
    </location>
</feature>
<reference evidence="2 3" key="1">
    <citation type="journal article" date="2018" name="BMC Genomics">
        <title>Genomic comparison of Trypanosoma conorhini and Trypanosoma rangeli to Trypanosoma cruzi strains of high and low virulence.</title>
        <authorList>
            <person name="Bradwell K.R."/>
            <person name="Koparde V.N."/>
            <person name="Matveyev A.V."/>
            <person name="Serrano M.G."/>
            <person name="Alves J.M."/>
            <person name="Parikh H."/>
            <person name="Huang B."/>
            <person name="Lee V."/>
            <person name="Espinosa-Alvarez O."/>
            <person name="Ortiz P.A."/>
            <person name="Costa-Martins A.G."/>
            <person name="Teixeira M.M."/>
            <person name="Buck G.A."/>
        </authorList>
    </citation>
    <scope>NUCLEOTIDE SEQUENCE [LARGE SCALE GENOMIC DNA]</scope>
    <source>
        <strain evidence="2 3">025E</strain>
    </source>
</reference>
<dbReference type="OrthoDB" id="250413at2759"/>
<dbReference type="Proteomes" id="UP000284403">
    <property type="component" value="Unassembled WGS sequence"/>
</dbReference>
<feature type="region of interest" description="Disordered" evidence="1">
    <location>
        <begin position="115"/>
        <end position="160"/>
    </location>
</feature>
<protein>
    <submittedName>
        <fullName evidence="2">Uncharacterized protein</fullName>
    </submittedName>
</protein>
<comment type="caution">
    <text evidence="2">The sequence shown here is derived from an EMBL/GenBank/DDBJ whole genome shotgun (WGS) entry which is preliminary data.</text>
</comment>
<feature type="region of interest" description="Disordered" evidence="1">
    <location>
        <begin position="235"/>
        <end position="276"/>
    </location>
</feature>
<sequence length="507" mass="55968">MTRRGCVSPPSFTGGLPAAAAAARGEEGGGGGPVLGDYYRAPDVSGDESSVLDDEILMMTDAEKEAFAEMQSKLEEACLSHFYHRHCRSPCEGAAAAAVVKRGEVDRLSADCPHRDGGGARIRVDRPHTVSSAPCSPRSGSSTPTGIRSPPVYPGARRPSARETWYRAQLGEEFTFHPQINATDVAPRYMETAARRSREVAVMADAAETSNFRPVTNRLRSLSVSDHLRRYLRTPVHLRLGRPTSASSQREAQQQHHRPAEKPRECGGGQKGGNEREVSEAFLRRLEETNHRREKNLERIALLHNTELTFRPRLAPGTRRRRTPSAVAPQIRGEAAQGKALAQRASGGSSGDDATGGSAHAASLHPSPLINVRSRSMKRGLKDLRLFELRRQQRLEQLRAEREATEGDAVSGRPAVSGGSRRLTGALFGDDVTHEAIQQYLQRHACKRAAALRMEYEARRREEERHLTFHPEVHPVPPYVHELAQELALNKTFAVKPSRQKPVFRFS</sequence>
<accession>A0A3R7M2P3</accession>
<dbReference type="AlphaFoldDB" id="A0A3R7M2P3"/>
<feature type="compositionally biased region" description="Low complexity" evidence="1">
    <location>
        <begin position="345"/>
        <end position="363"/>
    </location>
</feature>
<feature type="region of interest" description="Disordered" evidence="1">
    <location>
        <begin position="311"/>
        <end position="368"/>
    </location>
</feature>
<evidence type="ECO:0000313" key="3">
    <source>
        <dbReference type="Proteomes" id="UP000284403"/>
    </source>
</evidence>
<name>A0A3R7M2P3_9TRYP</name>
<organism evidence="2 3">
    <name type="scientific">Trypanosoma conorhini</name>
    <dbReference type="NCBI Taxonomy" id="83891"/>
    <lineage>
        <taxon>Eukaryota</taxon>
        <taxon>Discoba</taxon>
        <taxon>Euglenozoa</taxon>
        <taxon>Kinetoplastea</taxon>
        <taxon>Metakinetoplastina</taxon>
        <taxon>Trypanosomatida</taxon>
        <taxon>Trypanosomatidae</taxon>
        <taxon>Trypanosoma</taxon>
    </lineage>
</organism>
<dbReference type="RefSeq" id="XP_029223802.1">
    <property type="nucleotide sequence ID" value="XM_029376078.1"/>
</dbReference>
<evidence type="ECO:0000256" key="1">
    <source>
        <dbReference type="SAM" id="MobiDB-lite"/>
    </source>
</evidence>
<dbReference type="GeneID" id="40322868"/>
<keyword evidence="3" id="KW-1185">Reference proteome</keyword>
<evidence type="ECO:0000313" key="2">
    <source>
        <dbReference type="EMBL" id="RNE98265.1"/>
    </source>
</evidence>